<feature type="compositionally biased region" description="Basic and acidic residues" evidence="4">
    <location>
        <begin position="289"/>
        <end position="300"/>
    </location>
</feature>
<evidence type="ECO:0000313" key="5">
    <source>
        <dbReference type="EMBL" id="KAI6780113.1"/>
    </source>
</evidence>
<dbReference type="OrthoDB" id="185373at2759"/>
<dbReference type="Pfam" id="PF12921">
    <property type="entry name" value="ATP13"/>
    <property type="match status" value="1"/>
</dbReference>
<dbReference type="InterPro" id="IPR024319">
    <property type="entry name" value="ATPase_expression_mit"/>
</dbReference>
<keyword evidence="3" id="KW-0496">Mitochondrion</keyword>
<dbReference type="GO" id="GO:0005739">
    <property type="term" value="C:mitochondrion"/>
    <property type="evidence" value="ECO:0007669"/>
    <property type="project" value="UniProtKB-SubCell"/>
</dbReference>
<organism evidence="5 6">
    <name type="scientific">Emericellopsis cladophorae</name>
    <dbReference type="NCBI Taxonomy" id="2686198"/>
    <lineage>
        <taxon>Eukaryota</taxon>
        <taxon>Fungi</taxon>
        <taxon>Dikarya</taxon>
        <taxon>Ascomycota</taxon>
        <taxon>Pezizomycotina</taxon>
        <taxon>Sordariomycetes</taxon>
        <taxon>Hypocreomycetidae</taxon>
        <taxon>Hypocreales</taxon>
        <taxon>Bionectriaceae</taxon>
        <taxon>Emericellopsis</taxon>
    </lineage>
</organism>
<comment type="subcellular location">
    <subcellularLocation>
        <location evidence="1">Mitochondrion</location>
    </subcellularLocation>
</comment>
<keyword evidence="2" id="KW-0809">Transit peptide</keyword>
<protein>
    <submittedName>
        <fullName evidence="5">Uncharacterized protein</fullName>
    </submittedName>
</protein>
<sequence>MLRRRALRLSSSLCSRELSTLEARWDPHWRWSRNGAAERRRHLASIADPPSTSTLHASQFSPSPDPLLETLLTAIRKRDVAVISLAFLQWTRALRDQDDPAHDAALHSLMSMPRSTLSDILRGMDPIAHPEHDLMRGISISQGLARNSDAARFVDDFGVRVHSRQVMEGMATILEQCRVHSITLRPEDFVVFMRCVGAGVELRMAHATFGAMFEAGLAPQRTTKTWTEFVKTRFMMEPTYYSFDRTRVLMEPRQLIRHSHVRAEEKSTVKAIDRIHMSMNALQISPWNRRRDQPDEDNRRYLRRPGGTLQSGGGMETNDHRSFWAHYNRSRAYPNDMDEELVCACLIGFAKSSDMQAVLETVLRKEYGVRVDQSTHEISGGKELQRDDPRWPTGRLLNALVESFGTMSEIPLGMQLIDFFSQRYSIPIDPEVWSNLLNWTHTTANAANQKGRVMMFGKDTQRVEAKDVGAVFDMMTSEPYNIQPSFEDLDLRIRSYINSQEVTRALQMVRQEAMDYYRKVSDDLETAMLDEIMLRDAVVNPTLENGTTISKATRLRRQCEADKDYVHNRIGFLLDRIIKQASNRREHRHGAITTVEIPNILYEFAAFFPRNLKYRTRSGYVVIHEIGGARLFKPALRHTLMTKQAAAHVHPKSTDELGQTRQIKDETTGILHENPDFIWPTNPSMAVLHSERAHTQRSMSETGKPPPYRPEHGLSWEGRQWWNGIASQLIL</sequence>
<proteinExistence type="predicted"/>
<evidence type="ECO:0000256" key="4">
    <source>
        <dbReference type="SAM" id="MobiDB-lite"/>
    </source>
</evidence>
<evidence type="ECO:0000256" key="2">
    <source>
        <dbReference type="ARBA" id="ARBA00022946"/>
    </source>
</evidence>
<accession>A0A9P9XYV4</accession>
<reference evidence="5" key="1">
    <citation type="journal article" date="2021" name="J Fungi (Basel)">
        <title>Genomic and Metabolomic Analyses of the Marine Fungus Emericellopsis cladophorae: Insights into Saltwater Adaptability Mechanisms and Its Biosynthetic Potential.</title>
        <authorList>
            <person name="Goncalves M.F.M."/>
            <person name="Hilario S."/>
            <person name="Van de Peer Y."/>
            <person name="Esteves A.C."/>
            <person name="Alves A."/>
        </authorList>
    </citation>
    <scope>NUCLEOTIDE SEQUENCE</scope>
    <source>
        <strain evidence="5">MUM 19.33</strain>
    </source>
</reference>
<dbReference type="AlphaFoldDB" id="A0A9P9XYV4"/>
<evidence type="ECO:0000256" key="1">
    <source>
        <dbReference type="ARBA" id="ARBA00004173"/>
    </source>
</evidence>
<dbReference type="EMBL" id="JAGIXG020000037">
    <property type="protein sequence ID" value="KAI6780113.1"/>
    <property type="molecule type" value="Genomic_DNA"/>
</dbReference>
<dbReference type="Proteomes" id="UP001055219">
    <property type="component" value="Unassembled WGS sequence"/>
</dbReference>
<reference evidence="5" key="2">
    <citation type="submission" date="2022-07" db="EMBL/GenBank/DDBJ databases">
        <authorList>
            <person name="Goncalves M.F.M."/>
            <person name="Hilario S."/>
            <person name="Van De Peer Y."/>
            <person name="Esteves A.C."/>
            <person name="Alves A."/>
        </authorList>
    </citation>
    <scope>NUCLEOTIDE SEQUENCE</scope>
    <source>
        <strain evidence="5">MUM 19.33</strain>
    </source>
</reference>
<dbReference type="RefSeq" id="XP_051360969.1">
    <property type="nucleotide sequence ID" value="XM_051507915.1"/>
</dbReference>
<gene>
    <name evidence="5" type="ORF">J7T54_004245</name>
</gene>
<evidence type="ECO:0000256" key="3">
    <source>
        <dbReference type="ARBA" id="ARBA00023128"/>
    </source>
</evidence>
<keyword evidence="6" id="KW-1185">Reference proteome</keyword>
<comment type="caution">
    <text evidence="5">The sequence shown here is derived from an EMBL/GenBank/DDBJ whole genome shotgun (WGS) entry which is preliminary data.</text>
</comment>
<dbReference type="GeneID" id="75830734"/>
<feature type="region of interest" description="Disordered" evidence="4">
    <location>
        <begin position="285"/>
        <end position="316"/>
    </location>
</feature>
<name>A0A9P9XYV4_9HYPO</name>
<evidence type="ECO:0000313" key="6">
    <source>
        <dbReference type="Proteomes" id="UP001055219"/>
    </source>
</evidence>